<dbReference type="Proteomes" id="UP000294194">
    <property type="component" value="Unassembled WGS sequence"/>
</dbReference>
<dbReference type="RefSeq" id="WP_130980831.1">
    <property type="nucleotide sequence ID" value="NZ_SISG01000001.1"/>
</dbReference>
<reference evidence="3" key="1">
    <citation type="submission" date="2019-02" db="EMBL/GenBank/DDBJ databases">
        <title>Glaciihabitans arcticus sp. nov., a psychrotolerant bacterium isolated from polar soil.</title>
        <authorList>
            <person name="Dahal R.H."/>
        </authorList>
    </citation>
    <scope>NUCLEOTIDE SEQUENCE [LARGE SCALE GENOMIC DNA]</scope>
    <source>
        <strain evidence="3">RP-3-7</strain>
    </source>
</reference>
<dbReference type="EMBL" id="SISG01000001">
    <property type="protein sequence ID" value="TBN56721.1"/>
    <property type="molecule type" value="Genomic_DNA"/>
</dbReference>
<organism evidence="2 3">
    <name type="scientific">Glaciihabitans arcticus</name>
    <dbReference type="NCBI Taxonomy" id="2668039"/>
    <lineage>
        <taxon>Bacteria</taxon>
        <taxon>Bacillati</taxon>
        <taxon>Actinomycetota</taxon>
        <taxon>Actinomycetes</taxon>
        <taxon>Micrococcales</taxon>
        <taxon>Microbacteriaceae</taxon>
        <taxon>Glaciihabitans</taxon>
    </lineage>
</organism>
<evidence type="ECO:0000313" key="3">
    <source>
        <dbReference type="Proteomes" id="UP000294194"/>
    </source>
</evidence>
<gene>
    <name evidence="2" type="ORF">EYE40_04515</name>
</gene>
<feature type="signal peptide" evidence="1">
    <location>
        <begin position="1"/>
        <end position="30"/>
    </location>
</feature>
<dbReference type="InterPro" id="IPR011024">
    <property type="entry name" value="G_crystallin-like"/>
</dbReference>
<proteinExistence type="predicted"/>
<dbReference type="Gene3D" id="2.60.20.10">
    <property type="entry name" value="Crystallins"/>
    <property type="match status" value="1"/>
</dbReference>
<protein>
    <recommendedName>
        <fullName evidence="4">Peptidase inhibitor family I36 protein</fullName>
    </recommendedName>
</protein>
<keyword evidence="3" id="KW-1185">Reference proteome</keyword>
<dbReference type="AlphaFoldDB" id="A0A4Q9GPS5"/>
<evidence type="ECO:0000313" key="2">
    <source>
        <dbReference type="EMBL" id="TBN56721.1"/>
    </source>
</evidence>
<comment type="caution">
    <text evidence="2">The sequence shown here is derived from an EMBL/GenBank/DDBJ whole genome shotgun (WGS) entry which is preliminary data.</text>
</comment>
<dbReference type="SUPFAM" id="SSF49695">
    <property type="entry name" value="gamma-Crystallin-like"/>
    <property type="match status" value="1"/>
</dbReference>
<evidence type="ECO:0000256" key="1">
    <source>
        <dbReference type="SAM" id="SignalP"/>
    </source>
</evidence>
<accession>A0A4Q9GPS5</accession>
<name>A0A4Q9GPS5_9MICO</name>
<feature type="chain" id="PRO_5020679020" description="Peptidase inhibitor family I36 protein" evidence="1">
    <location>
        <begin position="31"/>
        <end position="183"/>
    </location>
</feature>
<evidence type="ECO:0008006" key="4">
    <source>
        <dbReference type="Google" id="ProtNLM"/>
    </source>
</evidence>
<sequence>MTSTTPYKRIAASLVLAFVATVSLAVPAQAAESAAPLSCWSDADTGEQQCFEDDATRDAAIEDQTGTELKSGAETNKAAKSTTNARAAVAATYVLATFYWSANYTGSTWVITSGYASLCSTYSYKDDIVGGWNDQIGSFKSYGTCKTKLSENANWTGSSYGPVKLGPTLGYLGDKASSYFITG</sequence>
<keyword evidence="1" id="KW-0732">Signal</keyword>